<organism evidence="1 2">
    <name type="scientific">Paenibacillus phyllosphaerae</name>
    <dbReference type="NCBI Taxonomy" id="274593"/>
    <lineage>
        <taxon>Bacteria</taxon>
        <taxon>Bacillati</taxon>
        <taxon>Bacillota</taxon>
        <taxon>Bacilli</taxon>
        <taxon>Bacillales</taxon>
        <taxon>Paenibacillaceae</taxon>
        <taxon>Paenibacillus</taxon>
    </lineage>
</organism>
<evidence type="ECO:0000313" key="2">
    <source>
        <dbReference type="Proteomes" id="UP000570361"/>
    </source>
</evidence>
<gene>
    <name evidence="1" type="ORF">FHS18_004006</name>
</gene>
<dbReference type="AlphaFoldDB" id="A0A7W5B070"/>
<dbReference type="Proteomes" id="UP000570361">
    <property type="component" value="Unassembled WGS sequence"/>
</dbReference>
<reference evidence="1 2" key="1">
    <citation type="submission" date="2020-08" db="EMBL/GenBank/DDBJ databases">
        <title>Genomic Encyclopedia of Type Strains, Phase III (KMG-III): the genomes of soil and plant-associated and newly described type strains.</title>
        <authorList>
            <person name="Whitman W."/>
        </authorList>
    </citation>
    <scope>NUCLEOTIDE SEQUENCE [LARGE SCALE GENOMIC DNA]</scope>
    <source>
        <strain evidence="1 2">CECT 5862</strain>
    </source>
</reference>
<keyword evidence="2" id="KW-1185">Reference proteome</keyword>
<accession>A0A7W5B070</accession>
<dbReference type="RefSeq" id="WP_183601785.1">
    <property type="nucleotide sequence ID" value="NZ_JACHXK010000009.1"/>
</dbReference>
<name>A0A7W5B070_9BACL</name>
<comment type="caution">
    <text evidence="1">The sequence shown here is derived from an EMBL/GenBank/DDBJ whole genome shotgun (WGS) entry which is preliminary data.</text>
</comment>
<dbReference type="EMBL" id="JACHXK010000009">
    <property type="protein sequence ID" value="MBB3111938.1"/>
    <property type="molecule type" value="Genomic_DNA"/>
</dbReference>
<proteinExistence type="predicted"/>
<protein>
    <submittedName>
        <fullName evidence="1">Uncharacterized protein</fullName>
    </submittedName>
</protein>
<evidence type="ECO:0000313" key="1">
    <source>
        <dbReference type="EMBL" id="MBB3111938.1"/>
    </source>
</evidence>
<sequence length="201" mass="23395">MFGWLKRNNTKSVRSRTITLEEQLQALRDIGIALNPGVTVDTLLQHTGREKYEADPYDWLLLEMGCELERDGVFENISDHVWYIDTEVVEDHGVYVDVFQRLQLMSGIEIGEIEDYVDIMEEVVWVSFTFKGERLKWEIEVDDDWMDLNVLAKLSGLIERELGKRLVFTDSHGQSILILCLDDGQLRALNRLVKYPFYSFG</sequence>